<dbReference type="GO" id="GO:0007062">
    <property type="term" value="P:sister chromatid cohesion"/>
    <property type="evidence" value="ECO:0007669"/>
    <property type="project" value="UniProtKB-ARBA"/>
</dbReference>
<dbReference type="GO" id="GO:0005634">
    <property type="term" value="C:nucleus"/>
    <property type="evidence" value="ECO:0007669"/>
    <property type="project" value="TreeGrafter"/>
</dbReference>
<evidence type="ECO:0000259" key="2">
    <source>
        <dbReference type="PROSITE" id="PS51425"/>
    </source>
</evidence>
<dbReference type="PANTHER" id="PTHR11199:SF0">
    <property type="entry name" value="LD34181P-RELATED"/>
    <property type="match status" value="1"/>
</dbReference>
<dbReference type="GO" id="GO:0000785">
    <property type="term" value="C:chromatin"/>
    <property type="evidence" value="ECO:0007669"/>
    <property type="project" value="TreeGrafter"/>
</dbReference>
<dbReference type="GO" id="GO:0008278">
    <property type="term" value="C:cohesin complex"/>
    <property type="evidence" value="ECO:0007669"/>
    <property type="project" value="TreeGrafter"/>
</dbReference>
<evidence type="ECO:0000313" key="3">
    <source>
        <dbReference type="EMBL" id="QBM87485.1"/>
    </source>
</evidence>
<feature type="compositionally biased region" description="Low complexity" evidence="1">
    <location>
        <begin position="20"/>
        <end position="31"/>
    </location>
</feature>
<accession>A0A4P6XLS1</accession>
<name>A0A4P6XLS1_9ASCO</name>
<dbReference type="PROSITE" id="PS51425">
    <property type="entry name" value="SCD"/>
    <property type="match status" value="1"/>
</dbReference>
<dbReference type="Proteomes" id="UP000292447">
    <property type="component" value="Chromosome II"/>
</dbReference>
<dbReference type="InterPro" id="IPR013721">
    <property type="entry name" value="STAG"/>
</dbReference>
<dbReference type="EMBL" id="CP034457">
    <property type="protein sequence ID" value="QBM87485.1"/>
    <property type="molecule type" value="Genomic_DNA"/>
</dbReference>
<dbReference type="Pfam" id="PF21581">
    <property type="entry name" value="SCD"/>
    <property type="match status" value="1"/>
</dbReference>
<keyword evidence="4" id="KW-1185">Reference proteome</keyword>
<dbReference type="InterPro" id="IPR020839">
    <property type="entry name" value="SCD"/>
</dbReference>
<dbReference type="InterPro" id="IPR016024">
    <property type="entry name" value="ARM-type_fold"/>
</dbReference>
<dbReference type="AlphaFoldDB" id="A0A4P6XLS1"/>
<reference evidence="4" key="1">
    <citation type="submission" date="2019-03" db="EMBL/GenBank/DDBJ databases">
        <title>Snf2 controls pulcherriminic acid biosynthesis and connects pigmentation and antifungal activity of the yeast Metschnikowia pulcherrima.</title>
        <authorList>
            <person name="Gore-Lloyd D."/>
            <person name="Sumann I."/>
            <person name="Brachmann A.O."/>
            <person name="Schneeberger K."/>
            <person name="Ortiz-Merino R.A."/>
            <person name="Moreno-Beltran M."/>
            <person name="Schlaefli M."/>
            <person name="Kirner P."/>
            <person name="Santos Kron A."/>
            <person name="Wolfe K.H."/>
            <person name="Piel J."/>
            <person name="Ahrens C.H."/>
            <person name="Henk D."/>
            <person name="Freimoser F.M."/>
        </authorList>
    </citation>
    <scope>NUCLEOTIDE SEQUENCE [LARGE SCALE GENOMIC DNA]</scope>
    <source>
        <strain evidence="4">APC 1.2</strain>
    </source>
</reference>
<dbReference type="GO" id="GO:0003682">
    <property type="term" value="F:chromatin binding"/>
    <property type="evidence" value="ECO:0007669"/>
    <property type="project" value="TreeGrafter"/>
</dbReference>
<dbReference type="InterPro" id="IPR039662">
    <property type="entry name" value="Cohesin_Scc3/SA"/>
</dbReference>
<evidence type="ECO:0000313" key="4">
    <source>
        <dbReference type="Proteomes" id="UP000292447"/>
    </source>
</evidence>
<protein>
    <submittedName>
        <fullName evidence="3">Cohesin complex subunit SA-1/2</fullName>
    </submittedName>
</protein>
<feature type="domain" description="SCD" evidence="2">
    <location>
        <begin position="320"/>
        <end position="410"/>
    </location>
</feature>
<dbReference type="Pfam" id="PF08514">
    <property type="entry name" value="STAG"/>
    <property type="match status" value="1"/>
</dbReference>
<organism evidence="3 4">
    <name type="scientific">Metschnikowia aff. pulcherrima</name>
    <dbReference type="NCBI Taxonomy" id="2163413"/>
    <lineage>
        <taxon>Eukaryota</taxon>
        <taxon>Fungi</taxon>
        <taxon>Dikarya</taxon>
        <taxon>Ascomycota</taxon>
        <taxon>Saccharomycotina</taxon>
        <taxon>Pichiomycetes</taxon>
        <taxon>Metschnikowiaceae</taxon>
        <taxon>Metschnikowia</taxon>
    </lineage>
</organism>
<dbReference type="SUPFAM" id="SSF48371">
    <property type="entry name" value="ARM repeat"/>
    <property type="match status" value="1"/>
</dbReference>
<sequence>MVSRVATRVSNRAARKRVADILSDSASSGSESENDEVYRHENANSASEDEENGAVATSVSGRGPARKKQRNRAGNASARGENTDFEENRLFQALSLRGIAINDLALEWLEAFDQDLEDQTSVAITELFNLILRACGCTYLVKEHDMINEDSAPATVAEIAAVFSRQALHEYPFVSTHKNVKHFRQNMLEFFRNIVSAGHEKGSLYKTGPAAENQLLGAPMVNCVLAWLLALSASPVRPLRFVATLVLLDMQTQLCDLASTTTIMYQKQQRQLSNARNNMNGRNRRVQQNKIDIITELIDTFKRQKDTILEYIGDIFQQVFVHRYRDVDTQLRSACVRALAQWMIHFEEFFLRADYLRYIGWLLSDPTDGVRLESVRLLLRLYRFINGKREAMSLGFRQFTERFKDQFIQMAWKEKLLGVKVCLLEILTELYHLSFLTDSDVNHICLLGFFLAEHESTPLADLKAKTEVCKFMAMIADERSRTEIEPLKIFLEKYESSHFDEDEYALNVPQCLKYKALAALFETSNAQYKVVESNLPSQGGPRKPYFMLIDLLFRVIYALPGFQGLWEGLTKYLLFDFSSIRFSDKSDPSAAVDEDLVTEVISKVEIASLAEKDTFLSFVSAAVIYILTKEPPKKATAASNNDDLNAILPLFVKYIAPLEEFLSAGNLYAIFMSIWNSILIAIPTSIARLFCNVGDVSDYNAIHDKVLHYYFDMTSPNADLLEAFDTYFLILLKSFQTSTSSDLAKLDGLLNSHIKMQIEDLLHSLAIEGTDVLFLVEPIETTSDSEENLMLQESHKVVVNRLLRVTPVLQKFSQVARVMNISKYVAEPTFGTSNVLLEVLQVKVFSKFDFLTLIQTWPNNYAVLMSQLSESWECALEFILLALSWKLEDLTYASNDNSAQHIDISLFLEDFNGLCLSAGDLFVTVGQSSKELNESTVDTNTGMRSLVENLVSLEDVFATHYIDMLVSFRTFYDKFRDDGNFKNFQQFFDNEAGVGALIKGKLPEIIQESLMRVFFIHESRLAQLKGAFLDRQHQEEVNYSDYVFESDIMAQVSTTVNEDTKDIIVQQAPQPGLDSSSLSARKEQQIWAAEKVLCVYTVKLYSLVHTGAFSSENKARIQLNSRKLKGLFRKIVEAGEAQGGADMEHASTEPEVSEAV</sequence>
<gene>
    <name evidence="3" type="primary">MPUL0B06880</name>
    <name evidence="3" type="ORF">METSCH_B06880</name>
</gene>
<proteinExistence type="predicted"/>
<dbReference type="STRING" id="2163413.A0A4P6XLS1"/>
<evidence type="ECO:0000256" key="1">
    <source>
        <dbReference type="SAM" id="MobiDB-lite"/>
    </source>
</evidence>
<feature type="region of interest" description="Disordered" evidence="1">
    <location>
        <begin position="1"/>
        <end position="81"/>
    </location>
</feature>
<dbReference type="PANTHER" id="PTHR11199">
    <property type="entry name" value="STROMAL ANTIGEN"/>
    <property type="match status" value="1"/>
</dbReference>